<organism evidence="1 2">
    <name type="scientific">Comamonas testosteroni</name>
    <name type="common">Pseudomonas testosteroni</name>
    <dbReference type="NCBI Taxonomy" id="285"/>
    <lineage>
        <taxon>Bacteria</taxon>
        <taxon>Pseudomonadati</taxon>
        <taxon>Pseudomonadota</taxon>
        <taxon>Betaproteobacteria</taxon>
        <taxon>Burkholderiales</taxon>
        <taxon>Comamonadaceae</taxon>
        <taxon>Comamonas</taxon>
    </lineage>
</organism>
<dbReference type="PANTHER" id="PTHR37816">
    <property type="entry name" value="YALI0E33011P"/>
    <property type="match status" value="1"/>
</dbReference>
<evidence type="ECO:0000313" key="2">
    <source>
        <dbReference type="Proteomes" id="UP000261948"/>
    </source>
</evidence>
<name>A0A373FMG1_COMTE</name>
<evidence type="ECO:0000313" key="1">
    <source>
        <dbReference type="EMBL" id="RGE45346.1"/>
    </source>
</evidence>
<dbReference type="InterPro" id="IPR027417">
    <property type="entry name" value="P-loop_NTPase"/>
</dbReference>
<proteinExistence type="predicted"/>
<gene>
    <name evidence="1" type="ORF">DZC30_10295</name>
</gene>
<dbReference type="SUPFAM" id="SSF52540">
    <property type="entry name" value="P-loop containing nucleoside triphosphate hydrolases"/>
    <property type="match status" value="1"/>
</dbReference>
<dbReference type="EMBL" id="QURR01000010">
    <property type="protein sequence ID" value="RGE45346.1"/>
    <property type="molecule type" value="Genomic_DNA"/>
</dbReference>
<dbReference type="Gene3D" id="3.40.50.300">
    <property type="entry name" value="P-loop containing nucleotide triphosphate hydrolases"/>
    <property type="match status" value="1"/>
</dbReference>
<accession>A0A373FMG1</accession>
<dbReference type="InterPro" id="IPR052922">
    <property type="entry name" value="Cytidylate_Kinase-2"/>
</dbReference>
<sequence>MRVLVIGTSGAGKTTFAAKVAKALNLRHTELDELHWGPNWKPAPTPQFVDAAGRAAEAQNWVMDGNYSVVREQLWPRATHIVWLNYGRWTVFSRVLWRTTRRAALGTSLYHGNRESWRSAFFSRDSILLWSWQTFAKNRRKYQDLRASAQFSQLQWLEFKTPQQAQEWLEGEVLLCDGGLNLT</sequence>
<keyword evidence="2" id="KW-1185">Reference proteome</keyword>
<dbReference type="OrthoDB" id="5296079at2"/>
<dbReference type="Proteomes" id="UP000261948">
    <property type="component" value="Unassembled WGS sequence"/>
</dbReference>
<comment type="caution">
    <text evidence="1">The sequence shown here is derived from an EMBL/GenBank/DDBJ whole genome shotgun (WGS) entry which is preliminary data.</text>
</comment>
<dbReference type="PANTHER" id="PTHR37816:SF1">
    <property type="entry name" value="TOXIN"/>
    <property type="match status" value="1"/>
</dbReference>
<reference evidence="1 2" key="1">
    <citation type="submission" date="2018-08" db="EMBL/GenBank/DDBJ databases">
        <title>Comamonas testosteroni strain SWCO2.</title>
        <authorList>
            <person name="Jiang N."/>
            <person name="Zhang X.Z."/>
        </authorList>
    </citation>
    <scope>NUCLEOTIDE SEQUENCE [LARGE SCALE GENOMIC DNA]</scope>
    <source>
        <strain evidence="1 2">SWCO2</strain>
    </source>
</reference>
<protein>
    <submittedName>
        <fullName evidence="1">Toxin</fullName>
    </submittedName>
</protein>
<dbReference type="AlphaFoldDB" id="A0A373FMG1"/>